<dbReference type="AlphaFoldDB" id="A0A0A3XKP0"/>
<feature type="region of interest" description="Disordered" evidence="1">
    <location>
        <begin position="114"/>
        <end position="133"/>
    </location>
</feature>
<dbReference type="EMBL" id="JRPN01000042">
    <property type="protein sequence ID" value="KGT73721.1"/>
    <property type="molecule type" value="Genomic_DNA"/>
</dbReference>
<feature type="domain" description="SAP" evidence="2">
    <location>
        <begin position="134"/>
        <end position="170"/>
    </location>
</feature>
<dbReference type="Gene3D" id="1.10.720.30">
    <property type="entry name" value="SAP domain"/>
    <property type="match status" value="2"/>
</dbReference>
<reference evidence="3 4" key="1">
    <citation type="submission" date="2014-09" db="EMBL/GenBank/DDBJ databases">
        <title>Draft genome of Bradyrhizobium japonicum Is-34.</title>
        <authorList>
            <person name="Tsurumaru H."/>
            <person name="Yamakawa T."/>
            <person name="Hashimoto S."/>
            <person name="Okizaki K."/>
            <person name="Kanesaki Y."/>
            <person name="Yoshikawa H."/>
            <person name="Yajima S."/>
        </authorList>
    </citation>
    <scope>NUCLEOTIDE SEQUENCE [LARGE SCALE GENOMIC DNA]</scope>
    <source>
        <strain evidence="3 4">Is-34</strain>
    </source>
</reference>
<feature type="domain" description="SAP" evidence="2">
    <location>
        <begin position="181"/>
        <end position="217"/>
    </location>
</feature>
<dbReference type="RefSeq" id="WP_038943330.1">
    <property type="nucleotide sequence ID" value="NZ_JRPN01000042.1"/>
</dbReference>
<dbReference type="SMART" id="SM00513">
    <property type="entry name" value="SAP"/>
    <property type="match status" value="2"/>
</dbReference>
<comment type="caution">
    <text evidence="3">The sequence shown here is derived from an EMBL/GenBank/DDBJ whole genome shotgun (WGS) entry which is preliminary data.</text>
</comment>
<accession>A0A0A3XKP0</accession>
<evidence type="ECO:0000259" key="2">
    <source>
        <dbReference type="SMART" id="SM00513"/>
    </source>
</evidence>
<proteinExistence type="predicted"/>
<dbReference type="InterPro" id="IPR036361">
    <property type="entry name" value="SAP_dom_sf"/>
</dbReference>
<evidence type="ECO:0000313" key="4">
    <source>
        <dbReference type="Proteomes" id="UP000030377"/>
    </source>
</evidence>
<protein>
    <recommendedName>
        <fullName evidence="2">SAP domain-containing protein</fullName>
    </recommendedName>
</protein>
<gene>
    <name evidence="3" type="ORF">MA20_43030</name>
</gene>
<name>A0A0A3XKP0_BRAJP</name>
<evidence type="ECO:0000256" key="1">
    <source>
        <dbReference type="SAM" id="MobiDB-lite"/>
    </source>
</evidence>
<sequence length="223" mass="23940">MYVLQLAGRQDGQIVEMDAVTAKAAIAQETARVPTDEEIQEAGFLAKNRDVEVPPRQVLIGYRVEPSLEGPGWDLFDAGGVKLNKDEPFHNKQEAMDAAENFGRRARGLPEKADVWSNQGGQGDGQGGGEQQPYDKMNVEQLRAESDRRGLDSSKATKKADWIALLKHDDEVKAAIAAGNYDALTVDELKALADARKVDISGKSAKADLVAALKAADGPVVSG</sequence>
<evidence type="ECO:0000313" key="3">
    <source>
        <dbReference type="EMBL" id="KGT73721.1"/>
    </source>
</evidence>
<organism evidence="3 4">
    <name type="scientific">Bradyrhizobium japonicum</name>
    <dbReference type="NCBI Taxonomy" id="375"/>
    <lineage>
        <taxon>Bacteria</taxon>
        <taxon>Pseudomonadati</taxon>
        <taxon>Pseudomonadota</taxon>
        <taxon>Alphaproteobacteria</taxon>
        <taxon>Hyphomicrobiales</taxon>
        <taxon>Nitrobacteraceae</taxon>
        <taxon>Bradyrhizobium</taxon>
    </lineage>
</organism>
<feature type="compositionally biased region" description="Gly residues" evidence="1">
    <location>
        <begin position="120"/>
        <end position="130"/>
    </location>
</feature>
<dbReference type="InterPro" id="IPR003034">
    <property type="entry name" value="SAP_dom"/>
</dbReference>
<dbReference type="Pfam" id="PF02037">
    <property type="entry name" value="SAP"/>
    <property type="match status" value="1"/>
</dbReference>
<dbReference type="Proteomes" id="UP000030377">
    <property type="component" value="Unassembled WGS sequence"/>
</dbReference>